<feature type="region of interest" description="Disordered" evidence="5">
    <location>
        <begin position="593"/>
        <end position="625"/>
    </location>
</feature>
<feature type="compositionally biased region" description="Polar residues" evidence="5">
    <location>
        <begin position="152"/>
        <end position="169"/>
    </location>
</feature>
<dbReference type="Gene3D" id="2.10.110.10">
    <property type="entry name" value="Cysteine Rich Protein"/>
    <property type="match status" value="1"/>
</dbReference>
<dbReference type="SMART" id="SM00132">
    <property type="entry name" value="LIM"/>
    <property type="match status" value="1"/>
</dbReference>
<comment type="caution">
    <text evidence="7">The sequence shown here is derived from an EMBL/GenBank/DDBJ whole genome shotgun (WGS) entry which is preliminary data.</text>
</comment>
<feature type="region of interest" description="Disordered" evidence="5">
    <location>
        <begin position="339"/>
        <end position="407"/>
    </location>
</feature>
<feature type="compositionally biased region" description="Basic and acidic residues" evidence="5">
    <location>
        <begin position="740"/>
        <end position="764"/>
    </location>
</feature>
<dbReference type="PANTHER" id="PTHR15468:SF2">
    <property type="entry name" value="ZINC FINGER PROTEIN 185"/>
    <property type="match status" value="1"/>
</dbReference>
<feature type="compositionally biased region" description="Low complexity" evidence="5">
    <location>
        <begin position="50"/>
        <end position="79"/>
    </location>
</feature>
<dbReference type="EMBL" id="SRMA01024019">
    <property type="protein sequence ID" value="TRZ02074.1"/>
    <property type="molecule type" value="Genomic_DNA"/>
</dbReference>
<feature type="domain" description="LIM zinc-binding" evidence="6">
    <location>
        <begin position="868"/>
        <end position="932"/>
    </location>
</feature>
<feature type="compositionally biased region" description="Polar residues" evidence="5">
    <location>
        <begin position="802"/>
        <end position="812"/>
    </location>
</feature>
<proteinExistence type="predicted"/>
<organism evidence="7 8">
    <name type="scientific">Danionella cerebrum</name>
    <dbReference type="NCBI Taxonomy" id="2873325"/>
    <lineage>
        <taxon>Eukaryota</taxon>
        <taxon>Metazoa</taxon>
        <taxon>Chordata</taxon>
        <taxon>Craniata</taxon>
        <taxon>Vertebrata</taxon>
        <taxon>Euteleostomi</taxon>
        <taxon>Actinopterygii</taxon>
        <taxon>Neopterygii</taxon>
        <taxon>Teleostei</taxon>
        <taxon>Ostariophysi</taxon>
        <taxon>Cypriniformes</taxon>
        <taxon>Danionidae</taxon>
        <taxon>Danioninae</taxon>
        <taxon>Danionella</taxon>
    </lineage>
</organism>
<name>A0A553RIR4_9TELE</name>
<feature type="compositionally biased region" description="Basic and acidic residues" evidence="5">
    <location>
        <begin position="688"/>
        <end position="698"/>
    </location>
</feature>
<dbReference type="OrthoDB" id="8909291at2759"/>
<dbReference type="AlphaFoldDB" id="A0A553RIR4"/>
<evidence type="ECO:0000313" key="7">
    <source>
        <dbReference type="EMBL" id="TRZ02074.1"/>
    </source>
</evidence>
<feature type="compositionally biased region" description="Basic and acidic residues" evidence="5">
    <location>
        <begin position="385"/>
        <end position="395"/>
    </location>
</feature>
<sequence length="932" mass="100723">MTDVTRTAVFRETKVRKHLKQDASWINRFQEEQEPPADVQARKPIKQAKPVNVPSPVGSPVTSSSLQSSSPQKSSYVTSAIKKFDLQHVPEDSKKIQKEEEERTSTVKPVEEPPAGAPTKTEAEKPIVSPSEAAHTTSSEAPVNNVVEEPLKTSTLSPESNVLSETVATPSEDPKKASVDAPVNIEEKTIDDGTTKKPLKASETIESIVIEKSEVNASVEALKTTTDVPLKDIAEKPVENPVEESPKTTATTEIKESVVIASEETPTTSPGVPLKDIAEKPVENLVKELPKTTATTKIKESVVNASVEALKTTTDVPLKDIAEKPVENLVKESPKITTTTEIKESVVRASEETPTTSPGVPLKDIAEKPVENPVKESPKITTTTEIKESVVRASEETPTTSPGVPLKVIAEKPVENLVKELPKTTATTEIKESVVNASVEALKTTTDVPLKGIAEKPTTVEVHVEDLVKDSLKKTHQLLEEEPEIKPPHEPKTVGTEKSGDTALSEPLKAPEACVIPLVILTNEALKVSSGILKEDEGVKQTKKPEMEPIKTLSEAPQIDIVEEAQVKIAEETQKRSTNTLKKDVVEISVLKSSEEPQKTPEKHTVEKLEAKPVVEPLNPPAVDPKKDMLEKLLDKPAAKTPEIPSQSIVVEKVTIEAQTTTLESSQKDEVEKTFISSEAALKTPPEATKKDDTEKPTNNHANETAKTPEDDVKKEIPVVKPVEVPLDCALVVKAIEEPLSKSLEEPLKTQSGDSKEHGVENSDVKLILEPIRTSTDVPKAGTGIAPVPQELIAKTRDDNPSKLNTEVTTASEPPGEAEKVDPGELSLGSALEATHSSEASDPIQEPLVAAENCNLKSEAPLTVNGKATCSFCKLPFDGNVKLSLNIPEICCHPDCFKCNDCSAPLGDLSSPMFHHSGKVLCEKCFDRIFQI</sequence>
<evidence type="ECO:0000256" key="4">
    <source>
        <dbReference type="PROSITE-ProRule" id="PRU00125"/>
    </source>
</evidence>
<dbReference type="PROSITE" id="PS50023">
    <property type="entry name" value="LIM_DOMAIN_2"/>
    <property type="match status" value="1"/>
</dbReference>
<dbReference type="PANTHER" id="PTHR15468">
    <property type="entry name" value="ZNF185"/>
    <property type="match status" value="1"/>
</dbReference>
<dbReference type="Proteomes" id="UP000316079">
    <property type="component" value="Unassembled WGS sequence"/>
</dbReference>
<feature type="compositionally biased region" description="Basic and acidic residues" evidence="5">
    <location>
        <begin position="593"/>
        <end position="613"/>
    </location>
</feature>
<feature type="compositionally biased region" description="Basic and acidic residues" evidence="5">
    <location>
        <begin position="341"/>
        <end position="351"/>
    </location>
</feature>
<keyword evidence="3 4" id="KW-0440">LIM domain</keyword>
<dbReference type="Pfam" id="PF00412">
    <property type="entry name" value="LIM"/>
    <property type="match status" value="1"/>
</dbReference>
<feature type="compositionally biased region" description="Basic and acidic residues" evidence="5">
    <location>
        <begin position="479"/>
        <end position="492"/>
    </location>
</feature>
<protein>
    <recommendedName>
        <fullName evidence="6">LIM zinc-binding domain-containing protein</fullName>
    </recommendedName>
</protein>
<gene>
    <name evidence="7" type="ORF">DNTS_016492</name>
</gene>
<feature type="region of interest" description="Disordered" evidence="5">
    <location>
        <begin position="740"/>
        <end position="765"/>
    </location>
</feature>
<dbReference type="PROSITE" id="PS00478">
    <property type="entry name" value="LIM_DOMAIN_1"/>
    <property type="match status" value="1"/>
</dbReference>
<dbReference type="CDD" id="cd08368">
    <property type="entry name" value="LIM"/>
    <property type="match status" value="1"/>
</dbReference>
<keyword evidence="8" id="KW-1185">Reference proteome</keyword>
<feature type="compositionally biased region" description="Basic and acidic residues" evidence="5">
    <location>
        <begin position="364"/>
        <end position="378"/>
    </location>
</feature>
<evidence type="ECO:0000256" key="5">
    <source>
        <dbReference type="SAM" id="MobiDB-lite"/>
    </source>
</evidence>
<dbReference type="GO" id="GO:0046872">
    <property type="term" value="F:metal ion binding"/>
    <property type="evidence" value="ECO:0007669"/>
    <property type="project" value="UniProtKB-KW"/>
</dbReference>
<dbReference type="InterPro" id="IPR001781">
    <property type="entry name" value="Znf_LIM"/>
</dbReference>
<evidence type="ECO:0000259" key="6">
    <source>
        <dbReference type="PROSITE" id="PS50023"/>
    </source>
</evidence>
<keyword evidence="2 4" id="KW-0862">Zinc</keyword>
<evidence type="ECO:0000256" key="3">
    <source>
        <dbReference type="ARBA" id="ARBA00023038"/>
    </source>
</evidence>
<evidence type="ECO:0000313" key="8">
    <source>
        <dbReference type="Proteomes" id="UP000316079"/>
    </source>
</evidence>
<feature type="compositionally biased region" description="Basic and acidic residues" evidence="5">
    <location>
        <begin position="185"/>
        <end position="195"/>
    </location>
</feature>
<evidence type="ECO:0000256" key="2">
    <source>
        <dbReference type="ARBA" id="ARBA00022833"/>
    </source>
</evidence>
<feature type="region of interest" description="Disordered" evidence="5">
    <location>
        <begin position="27"/>
        <end position="197"/>
    </location>
</feature>
<accession>A0A553RIR4</accession>
<evidence type="ECO:0000256" key="1">
    <source>
        <dbReference type="ARBA" id="ARBA00022723"/>
    </source>
</evidence>
<feature type="region of interest" description="Disordered" evidence="5">
    <location>
        <begin position="479"/>
        <end position="507"/>
    </location>
</feature>
<feature type="region of interest" description="Disordered" evidence="5">
    <location>
        <begin position="661"/>
        <end position="714"/>
    </location>
</feature>
<dbReference type="InterPro" id="IPR052621">
    <property type="entry name" value="Cell_Prolif/Cornif_Regul"/>
</dbReference>
<feature type="region of interest" description="Disordered" evidence="5">
    <location>
        <begin position="232"/>
        <end position="276"/>
    </location>
</feature>
<feature type="compositionally biased region" description="Basic and acidic residues" evidence="5">
    <location>
        <begin position="82"/>
        <end position="111"/>
    </location>
</feature>
<dbReference type="STRING" id="623744.A0A553RIR4"/>
<reference evidence="7 8" key="1">
    <citation type="journal article" date="2019" name="Sci. Data">
        <title>Hybrid genome assembly and annotation of Danionella translucida.</title>
        <authorList>
            <person name="Kadobianskyi M."/>
            <person name="Schulze L."/>
            <person name="Schuelke M."/>
            <person name="Judkewitz B."/>
        </authorList>
    </citation>
    <scope>NUCLEOTIDE SEQUENCE [LARGE SCALE GENOMIC DNA]</scope>
    <source>
        <strain evidence="7 8">Bolton</strain>
    </source>
</reference>
<feature type="region of interest" description="Disordered" evidence="5">
    <location>
        <begin position="794"/>
        <end position="824"/>
    </location>
</feature>
<keyword evidence="1 4" id="KW-0479">Metal-binding</keyword>